<protein>
    <submittedName>
        <fullName evidence="2">Uncharacterized protein</fullName>
    </submittedName>
</protein>
<keyword evidence="3" id="KW-1185">Reference proteome</keyword>
<evidence type="ECO:0000313" key="2">
    <source>
        <dbReference type="EMBL" id="KAL0513356.1"/>
    </source>
</evidence>
<sequence>MDGVLVEEATTSGSQRNPRRRGSRPVRGQQQQKCAEFLMNDDYSDIDDDGSGNVGLRCSTGPSHLAGYTSSCYDAAWPSSPSLLQRPAKPRMW</sequence>
<dbReference type="Proteomes" id="UP001500131">
    <property type="component" value="Unassembled WGS sequence"/>
</dbReference>
<proteinExistence type="predicted"/>
<organism evidence="2 3">
    <name type="scientific">Leishmania lindenbergi</name>
    <dbReference type="NCBI Taxonomy" id="651832"/>
    <lineage>
        <taxon>Eukaryota</taxon>
        <taxon>Discoba</taxon>
        <taxon>Euglenozoa</taxon>
        <taxon>Kinetoplastea</taxon>
        <taxon>Metakinetoplastina</taxon>
        <taxon>Trypanosomatida</taxon>
        <taxon>Trypanosomatidae</taxon>
        <taxon>Leishmaniinae</taxon>
        <taxon>Leishmania</taxon>
    </lineage>
</organism>
<accession>A0AAW3AWZ5</accession>
<dbReference type="AlphaFoldDB" id="A0AAW3AWZ5"/>
<gene>
    <name evidence="2" type="ORF">Q4I31_000937</name>
</gene>
<reference evidence="2 3" key="1">
    <citation type="submission" date="2024-02" db="EMBL/GenBank/DDBJ databases">
        <title>FIRST GENOME SEQUENCES OF Leishmania (Viannia) shawi, Leishmania (Viannia) lindenbergi AND Leishmania (Viannia) utingensis.</title>
        <authorList>
            <person name="Resadore F."/>
            <person name="Custodio M.G.F."/>
            <person name="Boite M.C."/>
            <person name="Cupolillo E."/>
            <person name="Ferreira G.E.M."/>
        </authorList>
    </citation>
    <scope>NUCLEOTIDE SEQUENCE [LARGE SCALE GENOMIC DNA]</scope>
    <source>
        <strain evidence="2 3">MHOM/BR/1966/M15733</strain>
    </source>
</reference>
<evidence type="ECO:0000256" key="1">
    <source>
        <dbReference type="SAM" id="MobiDB-lite"/>
    </source>
</evidence>
<evidence type="ECO:0000313" key="3">
    <source>
        <dbReference type="Proteomes" id="UP001500131"/>
    </source>
</evidence>
<comment type="caution">
    <text evidence="2">The sequence shown here is derived from an EMBL/GenBank/DDBJ whole genome shotgun (WGS) entry which is preliminary data.</text>
</comment>
<feature type="region of interest" description="Disordered" evidence="1">
    <location>
        <begin position="1"/>
        <end position="32"/>
    </location>
</feature>
<dbReference type="EMBL" id="JBAMZK010000005">
    <property type="protein sequence ID" value="KAL0513356.1"/>
    <property type="molecule type" value="Genomic_DNA"/>
</dbReference>
<name>A0AAW3AWZ5_9TRYP</name>